<dbReference type="SMART" id="SM00181">
    <property type="entry name" value="EGF"/>
    <property type="match status" value="5"/>
</dbReference>
<dbReference type="InterPro" id="IPR000742">
    <property type="entry name" value="EGF"/>
</dbReference>
<dbReference type="STRING" id="318479.A0A3P7PB41"/>
<dbReference type="InterPro" id="IPR006149">
    <property type="entry name" value="EB_dom"/>
</dbReference>
<sequence length="347" mass="38485">MFFVLACSSDCFLKITYTNGQENDNKRMEKFFAFFWGSFLKYKIIEVFVNGKCFNYVTIGQYCVYTSQCQGGSICTNNYCACPVGTVVDGSNCTEVGKCWSHQILIDKICYDKANVGQFCKYDQQCQGGSSCISMLCTCPFGTIIRNNSTIGQTCLYDEQCESGSTCTSGFCACPSGTTYLNNWCVGSGHCRPDQVYVRGLCYDKVDFGEFCYLNEQCSKNASCITNRCQCPKGMVITNGLCAMNSQCYEYQVSVNGICMDSVSIGMKCAADSQCIGQFSSLVFNSHILSRFPKYTNYTDGDCQTLVPIGQYCSYSSQCMGFSACIRSICECPAGFEQFNDVCRKRS</sequence>
<dbReference type="InterPro" id="IPR006150">
    <property type="entry name" value="Cys_repeat_1"/>
</dbReference>
<reference evidence="2 3" key="1">
    <citation type="submission" date="2018-11" db="EMBL/GenBank/DDBJ databases">
        <authorList>
            <consortium name="Pathogen Informatics"/>
        </authorList>
    </citation>
    <scope>NUCLEOTIDE SEQUENCE [LARGE SCALE GENOMIC DNA]</scope>
</reference>
<name>A0A3P7PB41_DRAME</name>
<dbReference type="Pfam" id="PF01683">
    <property type="entry name" value="EB"/>
    <property type="match status" value="4"/>
</dbReference>
<dbReference type="OrthoDB" id="5874482at2759"/>
<feature type="domain" description="EGF-like" evidence="1">
    <location>
        <begin position="119"/>
        <end position="151"/>
    </location>
</feature>
<feature type="domain" description="EGF-like" evidence="1">
    <location>
        <begin position="62"/>
        <end position="94"/>
    </location>
</feature>
<evidence type="ECO:0000313" key="2">
    <source>
        <dbReference type="EMBL" id="VDN52984.1"/>
    </source>
</evidence>
<evidence type="ECO:0000313" key="3">
    <source>
        <dbReference type="Proteomes" id="UP000274756"/>
    </source>
</evidence>
<feature type="domain" description="EGF-like" evidence="1">
    <location>
        <begin position="154"/>
        <end position="186"/>
    </location>
</feature>
<dbReference type="AlphaFoldDB" id="A0A3P7PB41"/>
<dbReference type="PANTHER" id="PTHR37157">
    <property type="entry name" value="PRION-LIKE-(Q/N-RICH) DOMAIN-BEARING PROTEIN 25"/>
    <property type="match status" value="1"/>
</dbReference>
<gene>
    <name evidence="2" type="ORF">DME_LOCUS2957</name>
</gene>
<feature type="domain" description="EGF-like" evidence="1">
    <location>
        <begin position="211"/>
        <end position="243"/>
    </location>
</feature>
<dbReference type="Proteomes" id="UP000274756">
    <property type="component" value="Unassembled WGS sequence"/>
</dbReference>
<feature type="domain" description="EGF-like" evidence="1">
    <location>
        <begin position="302"/>
        <end position="344"/>
    </location>
</feature>
<keyword evidence="3" id="KW-1185">Reference proteome</keyword>
<evidence type="ECO:0000259" key="1">
    <source>
        <dbReference type="SMART" id="SM00181"/>
    </source>
</evidence>
<organism evidence="2 3">
    <name type="scientific">Dracunculus medinensis</name>
    <name type="common">Guinea worm</name>
    <dbReference type="NCBI Taxonomy" id="318479"/>
    <lineage>
        <taxon>Eukaryota</taxon>
        <taxon>Metazoa</taxon>
        <taxon>Ecdysozoa</taxon>
        <taxon>Nematoda</taxon>
        <taxon>Chromadorea</taxon>
        <taxon>Rhabditida</taxon>
        <taxon>Spirurina</taxon>
        <taxon>Dracunculoidea</taxon>
        <taxon>Dracunculidae</taxon>
        <taxon>Dracunculus</taxon>
    </lineage>
</organism>
<dbReference type="EMBL" id="UYYG01000092">
    <property type="protein sequence ID" value="VDN52984.1"/>
    <property type="molecule type" value="Genomic_DNA"/>
</dbReference>
<dbReference type="SMART" id="SM00289">
    <property type="entry name" value="WR1"/>
    <property type="match status" value="5"/>
</dbReference>
<dbReference type="PANTHER" id="PTHR37157:SF2">
    <property type="entry name" value="EB DOMAIN-CONTAINING PROTEIN-RELATED"/>
    <property type="match status" value="1"/>
</dbReference>
<protein>
    <recommendedName>
        <fullName evidence="1">EGF-like domain-containing protein</fullName>
    </recommendedName>
</protein>
<proteinExistence type="predicted"/>
<accession>A0A3P7PB41</accession>